<keyword evidence="2" id="KW-0547">Nucleotide-binding</keyword>
<dbReference type="PROSITE" id="PS00688">
    <property type="entry name" value="SIGMA54_INTERACT_3"/>
    <property type="match status" value="1"/>
</dbReference>
<dbReference type="SMART" id="SM00382">
    <property type="entry name" value="AAA"/>
    <property type="match status" value="1"/>
</dbReference>
<dbReference type="InterPro" id="IPR001789">
    <property type="entry name" value="Sig_transdc_resp-reg_receiver"/>
</dbReference>
<dbReference type="CDD" id="cd17549">
    <property type="entry name" value="REC_DctD-like"/>
    <property type="match status" value="1"/>
</dbReference>
<evidence type="ECO:0000256" key="2">
    <source>
        <dbReference type="ARBA" id="ARBA00022741"/>
    </source>
</evidence>
<keyword evidence="1 8" id="KW-0597">Phosphoprotein</keyword>
<dbReference type="InterPro" id="IPR025944">
    <property type="entry name" value="Sigma_54_int_dom_CS"/>
</dbReference>
<dbReference type="SUPFAM" id="SSF46689">
    <property type="entry name" value="Homeodomain-like"/>
    <property type="match status" value="1"/>
</dbReference>
<keyword evidence="4" id="KW-0902">Two-component regulatory system</keyword>
<dbReference type="SUPFAM" id="SSF52540">
    <property type="entry name" value="P-loop containing nucleoside triphosphate hydrolases"/>
    <property type="match status" value="1"/>
</dbReference>
<dbReference type="PROSITE" id="PS50110">
    <property type="entry name" value="RESPONSE_REGULATORY"/>
    <property type="match status" value="1"/>
</dbReference>
<feature type="modified residue" description="4-aspartylphosphate" evidence="8">
    <location>
        <position position="68"/>
    </location>
</feature>
<reference evidence="11 12" key="1">
    <citation type="submission" date="2018-04" db="EMBL/GenBank/DDBJ databases">
        <title>Thalassorhabdus spongiae gen. nov., sp. nov., isolated from a marine sponge in South-West Iceland.</title>
        <authorList>
            <person name="Knobloch S."/>
            <person name="Daussin A."/>
            <person name="Johannsson R."/>
            <person name="Marteinsson V.T."/>
        </authorList>
    </citation>
    <scope>NUCLEOTIDE SEQUENCE [LARGE SCALE GENOMIC DNA]</scope>
    <source>
        <strain evidence="11 12">Hp12</strain>
    </source>
</reference>
<dbReference type="Pfam" id="PF00072">
    <property type="entry name" value="Response_reg"/>
    <property type="match status" value="1"/>
</dbReference>
<dbReference type="Pfam" id="PF02954">
    <property type="entry name" value="HTH_8"/>
    <property type="match status" value="1"/>
</dbReference>
<sequence>MNSTNQISNMSNLPNPQPRILLVDDEAYLRDSIRQTLELEDYQVDCFANGEHLLKDQKLEQVGLLITDISMPGMSGLQLMQQINQRDKDLPVILITGHGDISMAVQAMRDGAWDFIEKPFSNDRLLDAVKRAMQKRQLVLENRQLKVDIEAHTAPGPRILGNSEPMRQLRQILKRVINAPADILIEGETGTGKELVSRYLHEHSNRQQHNFVAINCGAIPENLIESELFGHEAGAFTGAGKKRVGKFEHANGGTLFLDEIESMPISLQVKILRVLEDRKVEPLGSNKSISLDIRIVAATKTDLKALSDQGSFRSDLYYRLNLVNVHIPPLRQRSEDIALLFQHFTLIASARYQSEIVPLSIEQRQALLKHQWPGNVRELRNLAERYILMGSHTPFDFSAAVSSPNGLSSLSDQVEQFERSLLEQALESSKGNLKQAMEVLDLPRKTLYDKMKKHQLNKEMFKSAE</sequence>
<dbReference type="GO" id="GO:0006355">
    <property type="term" value="P:regulation of DNA-templated transcription"/>
    <property type="evidence" value="ECO:0007669"/>
    <property type="project" value="InterPro"/>
</dbReference>
<evidence type="ECO:0000256" key="6">
    <source>
        <dbReference type="ARBA" id="ARBA00023125"/>
    </source>
</evidence>
<dbReference type="FunFam" id="3.40.50.2300:FF:000018">
    <property type="entry name" value="DNA-binding transcriptional regulator NtrC"/>
    <property type="match status" value="1"/>
</dbReference>
<proteinExistence type="predicted"/>
<dbReference type="InterPro" id="IPR025943">
    <property type="entry name" value="Sigma_54_int_dom_ATP-bd_2"/>
</dbReference>
<dbReference type="PRINTS" id="PR01590">
    <property type="entry name" value="HTHFIS"/>
</dbReference>
<comment type="caution">
    <text evidence="11">The sequence shown here is derived from an EMBL/GenBank/DDBJ whole genome shotgun (WGS) entry which is preliminary data.</text>
</comment>
<evidence type="ECO:0000313" key="12">
    <source>
        <dbReference type="Proteomes" id="UP000244906"/>
    </source>
</evidence>
<dbReference type="CDD" id="cd00009">
    <property type="entry name" value="AAA"/>
    <property type="match status" value="1"/>
</dbReference>
<feature type="domain" description="Response regulatory" evidence="10">
    <location>
        <begin position="19"/>
        <end position="133"/>
    </location>
</feature>
<dbReference type="PANTHER" id="PTHR32071:SF57">
    <property type="entry name" value="C4-DICARBOXYLATE TRANSPORT TRANSCRIPTIONAL REGULATORY PROTEIN DCTD"/>
    <property type="match status" value="1"/>
</dbReference>
<accession>A0A2V1GZW4</accession>
<keyword evidence="6 11" id="KW-0238">DNA-binding</keyword>
<dbReference type="Gene3D" id="3.40.50.300">
    <property type="entry name" value="P-loop containing nucleotide triphosphate hydrolases"/>
    <property type="match status" value="1"/>
</dbReference>
<dbReference type="PROSITE" id="PS50045">
    <property type="entry name" value="SIGMA54_INTERACT_4"/>
    <property type="match status" value="1"/>
</dbReference>
<dbReference type="SUPFAM" id="SSF52172">
    <property type="entry name" value="CheY-like"/>
    <property type="match status" value="1"/>
</dbReference>
<dbReference type="InterPro" id="IPR058031">
    <property type="entry name" value="AAA_lid_NorR"/>
</dbReference>
<evidence type="ECO:0000256" key="7">
    <source>
        <dbReference type="ARBA" id="ARBA00023163"/>
    </source>
</evidence>
<dbReference type="InterPro" id="IPR027417">
    <property type="entry name" value="P-loop_NTPase"/>
</dbReference>
<dbReference type="Gene3D" id="1.10.10.60">
    <property type="entry name" value="Homeodomain-like"/>
    <property type="match status" value="1"/>
</dbReference>
<keyword evidence="12" id="KW-1185">Reference proteome</keyword>
<keyword evidence="5" id="KW-0805">Transcription regulation</keyword>
<keyword evidence="3" id="KW-0067">ATP-binding</keyword>
<dbReference type="Gene3D" id="1.10.8.60">
    <property type="match status" value="1"/>
</dbReference>
<dbReference type="InterPro" id="IPR025662">
    <property type="entry name" value="Sigma_54_int_dom_ATP-bd_1"/>
</dbReference>
<dbReference type="InterPro" id="IPR003593">
    <property type="entry name" value="AAA+_ATPase"/>
</dbReference>
<evidence type="ECO:0000256" key="1">
    <source>
        <dbReference type="ARBA" id="ARBA00022553"/>
    </source>
</evidence>
<evidence type="ECO:0000259" key="9">
    <source>
        <dbReference type="PROSITE" id="PS50045"/>
    </source>
</evidence>
<dbReference type="InterPro" id="IPR002197">
    <property type="entry name" value="HTH_Fis"/>
</dbReference>
<dbReference type="GO" id="GO:0000160">
    <property type="term" value="P:phosphorelay signal transduction system"/>
    <property type="evidence" value="ECO:0007669"/>
    <property type="project" value="UniProtKB-KW"/>
</dbReference>
<gene>
    <name evidence="11" type="ORF">DC094_02855</name>
</gene>
<evidence type="ECO:0000313" key="11">
    <source>
        <dbReference type="EMBL" id="PVZ71979.1"/>
    </source>
</evidence>
<evidence type="ECO:0000256" key="5">
    <source>
        <dbReference type="ARBA" id="ARBA00023015"/>
    </source>
</evidence>
<dbReference type="FunFam" id="3.40.50.300:FF:000006">
    <property type="entry name" value="DNA-binding transcriptional regulator NtrC"/>
    <property type="match status" value="1"/>
</dbReference>
<keyword evidence="7" id="KW-0804">Transcription</keyword>
<dbReference type="GO" id="GO:0043565">
    <property type="term" value="F:sequence-specific DNA binding"/>
    <property type="evidence" value="ECO:0007669"/>
    <property type="project" value="InterPro"/>
</dbReference>
<dbReference type="Pfam" id="PF00158">
    <property type="entry name" value="Sigma54_activat"/>
    <property type="match status" value="1"/>
</dbReference>
<organism evidence="11 12">
    <name type="scientific">Pelagibaculum spongiae</name>
    <dbReference type="NCBI Taxonomy" id="2080658"/>
    <lineage>
        <taxon>Bacteria</taxon>
        <taxon>Pseudomonadati</taxon>
        <taxon>Pseudomonadota</taxon>
        <taxon>Gammaproteobacteria</taxon>
        <taxon>Oceanospirillales</taxon>
        <taxon>Pelagibaculum</taxon>
    </lineage>
</organism>
<dbReference type="RefSeq" id="WP_116685566.1">
    <property type="nucleotide sequence ID" value="NZ_CAWNYD010000001.1"/>
</dbReference>
<name>A0A2V1GZW4_9GAMM</name>
<dbReference type="PROSITE" id="PS00675">
    <property type="entry name" value="SIGMA54_INTERACT_1"/>
    <property type="match status" value="1"/>
</dbReference>
<dbReference type="PROSITE" id="PS00676">
    <property type="entry name" value="SIGMA54_INTERACT_2"/>
    <property type="match status" value="1"/>
</dbReference>
<dbReference type="OrthoDB" id="9804019at2"/>
<dbReference type="InterPro" id="IPR011006">
    <property type="entry name" value="CheY-like_superfamily"/>
</dbReference>
<dbReference type="InterPro" id="IPR002078">
    <property type="entry name" value="Sigma_54_int"/>
</dbReference>
<evidence type="ECO:0000256" key="3">
    <source>
        <dbReference type="ARBA" id="ARBA00022840"/>
    </source>
</evidence>
<dbReference type="GO" id="GO:0005524">
    <property type="term" value="F:ATP binding"/>
    <property type="evidence" value="ECO:0007669"/>
    <property type="project" value="UniProtKB-KW"/>
</dbReference>
<evidence type="ECO:0000256" key="4">
    <source>
        <dbReference type="ARBA" id="ARBA00023012"/>
    </source>
</evidence>
<evidence type="ECO:0000259" key="10">
    <source>
        <dbReference type="PROSITE" id="PS50110"/>
    </source>
</evidence>
<dbReference type="InterPro" id="IPR009057">
    <property type="entry name" value="Homeodomain-like_sf"/>
</dbReference>
<feature type="domain" description="Sigma-54 factor interaction" evidence="9">
    <location>
        <begin position="159"/>
        <end position="388"/>
    </location>
</feature>
<dbReference type="SMART" id="SM00448">
    <property type="entry name" value="REC"/>
    <property type="match status" value="1"/>
</dbReference>
<dbReference type="Gene3D" id="3.40.50.2300">
    <property type="match status" value="1"/>
</dbReference>
<dbReference type="AlphaFoldDB" id="A0A2V1GZW4"/>
<evidence type="ECO:0000256" key="8">
    <source>
        <dbReference type="PROSITE-ProRule" id="PRU00169"/>
    </source>
</evidence>
<dbReference type="PANTHER" id="PTHR32071">
    <property type="entry name" value="TRANSCRIPTIONAL REGULATORY PROTEIN"/>
    <property type="match status" value="1"/>
</dbReference>
<dbReference type="Pfam" id="PF25601">
    <property type="entry name" value="AAA_lid_14"/>
    <property type="match status" value="1"/>
</dbReference>
<protein>
    <submittedName>
        <fullName evidence="11">DNA-binding response regulator</fullName>
    </submittedName>
</protein>
<dbReference type="Proteomes" id="UP000244906">
    <property type="component" value="Unassembled WGS sequence"/>
</dbReference>
<dbReference type="EMBL" id="QDDL01000001">
    <property type="protein sequence ID" value="PVZ71979.1"/>
    <property type="molecule type" value="Genomic_DNA"/>
</dbReference>